<protein>
    <submittedName>
        <fullName evidence="2">Uncharacterized protein</fullName>
    </submittedName>
</protein>
<keyword evidence="1" id="KW-0479">Metal-binding</keyword>
<dbReference type="RefSeq" id="WP_144305223.1">
    <property type="nucleotide sequence ID" value="NZ_QMIF01000005.1"/>
</dbReference>
<dbReference type="GO" id="GO:0051536">
    <property type="term" value="F:iron-sulfur cluster binding"/>
    <property type="evidence" value="ECO:0007669"/>
    <property type="project" value="UniProtKB-KW"/>
</dbReference>
<proteinExistence type="predicted"/>
<evidence type="ECO:0000313" key="3">
    <source>
        <dbReference type="Proteomes" id="UP000434052"/>
    </source>
</evidence>
<comment type="caution">
    <text evidence="2">The sequence shown here is derived from an EMBL/GenBank/DDBJ whole genome shotgun (WGS) entry which is preliminary data.</text>
</comment>
<dbReference type="Proteomes" id="UP000434052">
    <property type="component" value="Unassembled WGS sequence"/>
</dbReference>
<dbReference type="PROSITE" id="PS51318">
    <property type="entry name" value="TAT"/>
    <property type="match status" value="1"/>
</dbReference>
<name>A0A6P1ZI99_9BACT</name>
<keyword evidence="1" id="KW-0411">Iron-sulfur</keyword>
<sequence length="281" mass="30966">MENDPHTNMPRPDRTVWLRFSAALLALCAVLALITAPAVARAEVFTATHTHVMGDDESRNDAREACRQESRRQIIERIGTYTESLSATKDFQLTKDEVRSFAGAMLTEQKVDENWTVNGTVVSLTCTMTAEADLDKARTLMVEQGKQVIARERFREWRGEVRGDATRKGTLRGPGMAESGNDAMTETMVRDEAAALAAERQRMTRLADQVAVKGMTPDEADRLLGKPAALVGGGNALCAQYGRIWYVFEGGRLRCARTRLSIGANGEQCDCAGFGMDFILR</sequence>
<evidence type="ECO:0000256" key="1">
    <source>
        <dbReference type="ARBA" id="ARBA00023014"/>
    </source>
</evidence>
<dbReference type="InterPro" id="IPR006311">
    <property type="entry name" value="TAT_signal"/>
</dbReference>
<reference evidence="2 3" key="1">
    <citation type="submission" date="2018-06" db="EMBL/GenBank/DDBJ databases">
        <title>Complete genome of Desulfovibrio marinus P48SEP.</title>
        <authorList>
            <person name="Crispim J.S."/>
            <person name="Vidigal P.M.P."/>
            <person name="Silva L.C.F."/>
            <person name="Araujo L.C."/>
            <person name="Laguardia C.N."/>
            <person name="Dias R.S."/>
            <person name="Sousa M.P."/>
            <person name="Paula S.O."/>
            <person name="Silva C."/>
        </authorList>
    </citation>
    <scope>NUCLEOTIDE SEQUENCE [LARGE SCALE GENOMIC DNA]</scope>
    <source>
        <strain evidence="2 3">P48SEP</strain>
    </source>
</reference>
<dbReference type="EMBL" id="QMIF01000005">
    <property type="protein sequence ID" value="TVM34226.1"/>
    <property type="molecule type" value="Genomic_DNA"/>
</dbReference>
<keyword evidence="1" id="KW-0408">Iron</keyword>
<dbReference type="OrthoDB" id="5450055at2"/>
<evidence type="ECO:0000313" key="2">
    <source>
        <dbReference type="EMBL" id="TVM34226.1"/>
    </source>
</evidence>
<organism evidence="2 3">
    <name type="scientific">Oceanidesulfovibrio marinus</name>
    <dbReference type="NCBI Taxonomy" id="370038"/>
    <lineage>
        <taxon>Bacteria</taxon>
        <taxon>Pseudomonadati</taxon>
        <taxon>Thermodesulfobacteriota</taxon>
        <taxon>Desulfovibrionia</taxon>
        <taxon>Desulfovibrionales</taxon>
        <taxon>Desulfovibrionaceae</taxon>
        <taxon>Oceanidesulfovibrio</taxon>
    </lineage>
</organism>
<dbReference type="AlphaFoldDB" id="A0A6P1ZI99"/>
<gene>
    <name evidence="2" type="ORF">DQK91_10075</name>
</gene>
<accession>A0A6P1ZI99</accession>